<feature type="domain" description="Peptidase S26" evidence="8">
    <location>
        <begin position="22"/>
        <end position="209"/>
    </location>
</feature>
<evidence type="ECO:0000256" key="2">
    <source>
        <dbReference type="ARBA" id="ARBA00004401"/>
    </source>
</evidence>
<dbReference type="EMBL" id="VCQV01000018">
    <property type="protein sequence ID" value="TWP35566.1"/>
    <property type="molecule type" value="Genomic_DNA"/>
</dbReference>
<dbReference type="AlphaFoldDB" id="A0A563DZA7"/>
<dbReference type="InterPro" id="IPR019758">
    <property type="entry name" value="Pept_S26A_signal_pept_1_CS"/>
</dbReference>
<dbReference type="NCBIfam" id="TIGR02227">
    <property type="entry name" value="sigpep_I_bact"/>
    <property type="match status" value="1"/>
</dbReference>
<accession>A0A563DZA7</accession>
<evidence type="ECO:0000256" key="4">
    <source>
        <dbReference type="ARBA" id="ARBA00013208"/>
    </source>
</evidence>
<dbReference type="SUPFAM" id="SSF51306">
    <property type="entry name" value="LexA/Signal peptidase"/>
    <property type="match status" value="1"/>
</dbReference>
<dbReference type="InterPro" id="IPR000223">
    <property type="entry name" value="Pept_S26A_signal_pept_1"/>
</dbReference>
<dbReference type="PROSITE" id="PS00761">
    <property type="entry name" value="SPASE_I_3"/>
    <property type="match status" value="1"/>
</dbReference>
<gene>
    <name evidence="9" type="primary">lepB</name>
    <name evidence="9" type="ORF">FGL98_13370</name>
</gene>
<evidence type="ECO:0000313" key="9">
    <source>
        <dbReference type="EMBL" id="TWP35566.1"/>
    </source>
</evidence>
<dbReference type="GO" id="GO:0009003">
    <property type="term" value="F:signal peptidase activity"/>
    <property type="evidence" value="ECO:0007669"/>
    <property type="project" value="UniProtKB-EC"/>
</dbReference>
<evidence type="ECO:0000256" key="5">
    <source>
        <dbReference type="ARBA" id="ARBA00022801"/>
    </source>
</evidence>
<dbReference type="PROSITE" id="PS00760">
    <property type="entry name" value="SPASE_I_2"/>
    <property type="match status" value="1"/>
</dbReference>
<evidence type="ECO:0000313" key="10">
    <source>
        <dbReference type="Proteomes" id="UP000320244"/>
    </source>
</evidence>
<dbReference type="GO" id="GO:0006465">
    <property type="term" value="P:signal peptide processing"/>
    <property type="evidence" value="ECO:0007669"/>
    <property type="project" value="InterPro"/>
</dbReference>
<evidence type="ECO:0000256" key="7">
    <source>
        <dbReference type="RuleBase" id="RU362042"/>
    </source>
</evidence>
<dbReference type="Pfam" id="PF10502">
    <property type="entry name" value="Peptidase_S26"/>
    <property type="match status" value="1"/>
</dbReference>
<keyword evidence="7" id="KW-1133">Transmembrane helix</keyword>
<comment type="caution">
    <text evidence="9">The sequence shown here is derived from an EMBL/GenBank/DDBJ whole genome shotgun (WGS) entry which is preliminary data.</text>
</comment>
<reference evidence="9 10" key="1">
    <citation type="submission" date="2019-05" db="EMBL/GenBank/DDBJ databases">
        <authorList>
            <person name="Lee S.D."/>
        </authorList>
    </citation>
    <scope>NUCLEOTIDE SEQUENCE [LARGE SCALE GENOMIC DNA]</scope>
    <source>
        <strain evidence="9 10">C5-26</strain>
    </source>
</reference>
<dbReference type="InterPro" id="IPR019533">
    <property type="entry name" value="Peptidase_S26"/>
</dbReference>
<reference evidence="9 10" key="2">
    <citation type="submission" date="2019-08" db="EMBL/GenBank/DDBJ databases">
        <title>Jejuicoccus antrihumi gen. nov., sp. nov., a new member of the family Dermacoccaceae isolated from a cave.</title>
        <authorList>
            <person name="Schumann P."/>
            <person name="Kim I.S."/>
        </authorList>
    </citation>
    <scope>NUCLEOTIDE SEQUENCE [LARGE SCALE GENOMIC DNA]</scope>
    <source>
        <strain evidence="9 10">C5-26</strain>
    </source>
</reference>
<evidence type="ECO:0000256" key="1">
    <source>
        <dbReference type="ARBA" id="ARBA00000677"/>
    </source>
</evidence>
<dbReference type="GO" id="GO:0004252">
    <property type="term" value="F:serine-type endopeptidase activity"/>
    <property type="evidence" value="ECO:0007669"/>
    <property type="project" value="InterPro"/>
</dbReference>
<feature type="transmembrane region" description="Helical" evidence="7">
    <location>
        <begin position="24"/>
        <end position="43"/>
    </location>
</feature>
<evidence type="ECO:0000256" key="3">
    <source>
        <dbReference type="ARBA" id="ARBA00009370"/>
    </source>
</evidence>
<dbReference type="PANTHER" id="PTHR43390:SF1">
    <property type="entry name" value="CHLOROPLAST PROCESSING PEPTIDASE"/>
    <property type="match status" value="1"/>
</dbReference>
<protein>
    <recommendedName>
        <fullName evidence="4 7">Signal peptidase I</fullName>
        <ecNumber evidence="4 7">3.4.21.89</ecNumber>
    </recommendedName>
</protein>
<dbReference type="InterPro" id="IPR019757">
    <property type="entry name" value="Pept_S26A_signal_pept_1_Lys-AS"/>
</dbReference>
<comment type="catalytic activity">
    <reaction evidence="1 7">
        <text>Cleavage of hydrophobic, N-terminal signal or leader sequences from secreted and periplasmic proteins.</text>
        <dbReference type="EC" id="3.4.21.89"/>
    </reaction>
</comment>
<dbReference type="PRINTS" id="PR00727">
    <property type="entry name" value="LEADERPTASE"/>
</dbReference>
<name>A0A563DZA7_9MICO</name>
<keyword evidence="7" id="KW-0645">Protease</keyword>
<keyword evidence="7" id="KW-0472">Membrane</keyword>
<comment type="similarity">
    <text evidence="3 7">Belongs to the peptidase S26 family.</text>
</comment>
<feature type="active site" evidence="6">
    <location>
        <position position="52"/>
    </location>
</feature>
<dbReference type="Gene3D" id="2.10.109.10">
    <property type="entry name" value="Umud Fragment, subunit A"/>
    <property type="match status" value="1"/>
</dbReference>
<dbReference type="Proteomes" id="UP000320244">
    <property type="component" value="Unassembled WGS sequence"/>
</dbReference>
<dbReference type="EC" id="3.4.21.89" evidence="4 7"/>
<keyword evidence="5 7" id="KW-0378">Hydrolase</keyword>
<comment type="subcellular location">
    <subcellularLocation>
        <location evidence="2">Cell membrane</location>
        <topology evidence="2">Single-pass type II membrane protein</topology>
    </subcellularLocation>
    <subcellularLocation>
        <location evidence="7">Membrane</location>
        <topology evidence="7">Single-pass type II membrane protein</topology>
    </subcellularLocation>
</comment>
<evidence type="ECO:0000259" key="8">
    <source>
        <dbReference type="Pfam" id="PF10502"/>
    </source>
</evidence>
<dbReference type="OrthoDB" id="9815782at2"/>
<keyword evidence="7" id="KW-0812">Transmembrane</keyword>
<evidence type="ECO:0000256" key="6">
    <source>
        <dbReference type="PIRSR" id="PIRSR600223-1"/>
    </source>
</evidence>
<organism evidence="9 10">
    <name type="scientific">Leekyejoonella antrihumi</name>
    <dbReference type="NCBI Taxonomy" id="1660198"/>
    <lineage>
        <taxon>Bacteria</taxon>
        <taxon>Bacillati</taxon>
        <taxon>Actinomycetota</taxon>
        <taxon>Actinomycetes</taxon>
        <taxon>Micrococcales</taxon>
        <taxon>Dermacoccaceae</taxon>
        <taxon>Leekyejoonella</taxon>
    </lineage>
</organism>
<sequence>MHPTGDDVTSREVTSSPVSRRRRWLIVVLVIVLLVVLVRGIFFETFTVPTGSMEPGLRPGDQIVVWKIGEDHVHRGEVIVFNATDAFGLAAGDSSNAVVRAIRSAGDAIGIRTDQTDYVKRVIGLPGDKIVVGHDGVLTVNGHAVKEPYLPAGMKASKVPLRVVVQPGCLFVMGDNRPASDDSRNHLGSPGGGCVPIGDVIGKVVLRYWPIGSWERLRS</sequence>
<dbReference type="GO" id="GO:0005886">
    <property type="term" value="C:plasma membrane"/>
    <property type="evidence" value="ECO:0007669"/>
    <property type="project" value="UniProtKB-SubCell"/>
</dbReference>
<proteinExistence type="inferred from homology"/>
<feature type="active site" evidence="6">
    <location>
        <position position="120"/>
    </location>
</feature>
<dbReference type="PANTHER" id="PTHR43390">
    <property type="entry name" value="SIGNAL PEPTIDASE I"/>
    <property type="match status" value="1"/>
</dbReference>
<keyword evidence="10" id="KW-1185">Reference proteome</keyword>
<dbReference type="CDD" id="cd06530">
    <property type="entry name" value="S26_SPase_I"/>
    <property type="match status" value="1"/>
</dbReference>
<dbReference type="InterPro" id="IPR036286">
    <property type="entry name" value="LexA/Signal_pep-like_sf"/>
</dbReference>